<accession>A0A9W6DI35</accession>
<dbReference type="Gene3D" id="1.25.40.10">
    <property type="entry name" value="Tetratricopeptide repeat domain"/>
    <property type="match status" value="1"/>
</dbReference>
<sequence length="202" mass="23665">MRIPIFLISFFILCIYVKVKIIKSTKEDKKSNKAFWDREEKAMFVRKKSLENLNYILINKNDLPIFEKSSCCTEIYNIQNKVLNLLEHKIVNLNGKTNTDLKMEYGTANLDTLITYENNYNILVRNLYKWGKLLHESNKIDEAIQVLETGVNINTDISNHYILLGKLYKTKKDTESFNSLYSHVNETRFILKDKILNALSSL</sequence>
<comment type="caution">
    <text evidence="1">The sequence shown here is derived from an EMBL/GenBank/DDBJ whole genome shotgun (WGS) entry which is preliminary data.</text>
</comment>
<dbReference type="RefSeq" id="WP_281819493.1">
    <property type="nucleotide sequence ID" value="NZ_BRLB01000026.1"/>
</dbReference>
<evidence type="ECO:0000313" key="2">
    <source>
        <dbReference type="Proteomes" id="UP001144256"/>
    </source>
</evidence>
<evidence type="ECO:0000313" key="1">
    <source>
        <dbReference type="EMBL" id="GKX32088.1"/>
    </source>
</evidence>
<dbReference type="EMBL" id="BRLB01000026">
    <property type="protein sequence ID" value="GKX32088.1"/>
    <property type="molecule type" value="Genomic_DNA"/>
</dbReference>
<dbReference type="Proteomes" id="UP001144256">
    <property type="component" value="Unassembled WGS sequence"/>
</dbReference>
<keyword evidence="2" id="KW-1185">Reference proteome</keyword>
<dbReference type="InterPro" id="IPR011990">
    <property type="entry name" value="TPR-like_helical_dom_sf"/>
</dbReference>
<proteinExistence type="predicted"/>
<gene>
    <name evidence="1" type="ORF">SH1V18_45680</name>
</gene>
<name>A0A9W6DI35_9FIRM</name>
<dbReference type="SUPFAM" id="SSF48452">
    <property type="entry name" value="TPR-like"/>
    <property type="match status" value="1"/>
</dbReference>
<protein>
    <submittedName>
        <fullName evidence="1">Uncharacterized protein</fullName>
    </submittedName>
</protein>
<dbReference type="AlphaFoldDB" id="A0A9W6DI35"/>
<organism evidence="1 2">
    <name type="scientific">Vallitalea longa</name>
    <dbReference type="NCBI Taxonomy" id="2936439"/>
    <lineage>
        <taxon>Bacteria</taxon>
        <taxon>Bacillati</taxon>
        <taxon>Bacillota</taxon>
        <taxon>Clostridia</taxon>
        <taxon>Lachnospirales</taxon>
        <taxon>Vallitaleaceae</taxon>
        <taxon>Vallitalea</taxon>
    </lineage>
</organism>
<reference evidence="1" key="1">
    <citation type="submission" date="2022-06" db="EMBL/GenBank/DDBJ databases">
        <title>Vallitalea longa sp. nov., an anaerobic bacterium isolated from marine sediment.</title>
        <authorList>
            <person name="Hirano S."/>
            <person name="Terahara T."/>
            <person name="Mori K."/>
            <person name="Hamada M."/>
            <person name="Matsumoto R."/>
            <person name="Kobayashi T."/>
        </authorList>
    </citation>
    <scope>NUCLEOTIDE SEQUENCE</scope>
    <source>
        <strain evidence="1">SH18-1</strain>
    </source>
</reference>